<evidence type="ECO:0000256" key="9">
    <source>
        <dbReference type="SAM" id="MobiDB-lite"/>
    </source>
</evidence>
<evidence type="ECO:0000256" key="4">
    <source>
        <dbReference type="ARBA" id="ARBA00023002"/>
    </source>
</evidence>
<dbReference type="EMBL" id="JAVYJV010000007">
    <property type="protein sequence ID" value="KAK4365798.1"/>
    <property type="molecule type" value="Genomic_DNA"/>
</dbReference>
<dbReference type="GO" id="GO:0016705">
    <property type="term" value="F:oxidoreductase activity, acting on paired donors, with incorporation or reduction of molecular oxygen"/>
    <property type="evidence" value="ECO:0007669"/>
    <property type="project" value="InterPro"/>
</dbReference>
<dbReference type="Proteomes" id="UP001291623">
    <property type="component" value="Unassembled WGS sequence"/>
</dbReference>
<feature type="region of interest" description="Disordered" evidence="9">
    <location>
        <begin position="490"/>
        <end position="516"/>
    </location>
</feature>
<dbReference type="PRINTS" id="PR00385">
    <property type="entry name" value="P450"/>
</dbReference>
<gene>
    <name evidence="10" type="ORF">RND71_013678</name>
</gene>
<dbReference type="PANTHER" id="PTHR47950:SF44">
    <property type="entry name" value="CYTOCHROME P450, FAMILY 76, SUBFAMILY C, POLYPEPTIDE 5-RELATED"/>
    <property type="match status" value="1"/>
</dbReference>
<evidence type="ECO:0000256" key="5">
    <source>
        <dbReference type="ARBA" id="ARBA00023004"/>
    </source>
</evidence>
<keyword evidence="6 8" id="KW-0503">Monooxygenase</keyword>
<dbReference type="GO" id="GO:0005506">
    <property type="term" value="F:iron ion binding"/>
    <property type="evidence" value="ECO:0007669"/>
    <property type="project" value="InterPro"/>
</dbReference>
<dbReference type="FunFam" id="1.10.630.10:FF:000007">
    <property type="entry name" value="Cytochrome P450 76C4"/>
    <property type="match status" value="1"/>
</dbReference>
<comment type="cofactor">
    <cofactor evidence="7">
        <name>heme</name>
        <dbReference type="ChEBI" id="CHEBI:30413"/>
    </cofactor>
</comment>
<proteinExistence type="inferred from homology"/>
<dbReference type="InterPro" id="IPR036396">
    <property type="entry name" value="Cyt_P450_sf"/>
</dbReference>
<comment type="caution">
    <text evidence="10">The sequence shown here is derived from an EMBL/GenBank/DDBJ whole genome shotgun (WGS) entry which is preliminary data.</text>
</comment>
<feature type="binding site" description="axial binding residue" evidence="7">
    <location>
        <position position="435"/>
    </location>
    <ligand>
        <name>heme</name>
        <dbReference type="ChEBI" id="CHEBI:30413"/>
    </ligand>
    <ligandPart>
        <name>Fe</name>
        <dbReference type="ChEBI" id="CHEBI:18248"/>
    </ligandPart>
</feature>
<dbReference type="InterPro" id="IPR002401">
    <property type="entry name" value="Cyt_P450_E_grp-I"/>
</dbReference>
<keyword evidence="4 8" id="KW-0560">Oxidoreductase</keyword>
<keyword evidence="2 7" id="KW-0349">Heme</keyword>
<keyword evidence="5 7" id="KW-0408">Iron</keyword>
<dbReference type="GO" id="GO:0004497">
    <property type="term" value="F:monooxygenase activity"/>
    <property type="evidence" value="ECO:0007669"/>
    <property type="project" value="UniProtKB-KW"/>
</dbReference>
<feature type="region of interest" description="Disordered" evidence="9">
    <location>
        <begin position="533"/>
        <end position="552"/>
    </location>
</feature>
<reference evidence="10" key="1">
    <citation type="submission" date="2023-12" db="EMBL/GenBank/DDBJ databases">
        <title>Genome assembly of Anisodus tanguticus.</title>
        <authorList>
            <person name="Wang Y.-J."/>
        </authorList>
    </citation>
    <scope>NUCLEOTIDE SEQUENCE</scope>
    <source>
        <strain evidence="10">KB-2021</strain>
        <tissue evidence="10">Leaf</tissue>
    </source>
</reference>
<dbReference type="GO" id="GO:0020037">
    <property type="term" value="F:heme binding"/>
    <property type="evidence" value="ECO:0007669"/>
    <property type="project" value="InterPro"/>
</dbReference>
<organism evidence="10 11">
    <name type="scientific">Anisodus tanguticus</name>
    <dbReference type="NCBI Taxonomy" id="243964"/>
    <lineage>
        <taxon>Eukaryota</taxon>
        <taxon>Viridiplantae</taxon>
        <taxon>Streptophyta</taxon>
        <taxon>Embryophyta</taxon>
        <taxon>Tracheophyta</taxon>
        <taxon>Spermatophyta</taxon>
        <taxon>Magnoliopsida</taxon>
        <taxon>eudicotyledons</taxon>
        <taxon>Gunneridae</taxon>
        <taxon>Pentapetalae</taxon>
        <taxon>asterids</taxon>
        <taxon>lamiids</taxon>
        <taxon>Solanales</taxon>
        <taxon>Solanaceae</taxon>
        <taxon>Solanoideae</taxon>
        <taxon>Hyoscyameae</taxon>
        <taxon>Anisodus</taxon>
    </lineage>
</organism>
<evidence type="ECO:0000256" key="3">
    <source>
        <dbReference type="ARBA" id="ARBA00022723"/>
    </source>
</evidence>
<dbReference type="InterPro" id="IPR001128">
    <property type="entry name" value="Cyt_P450"/>
</dbReference>
<keyword evidence="3 7" id="KW-0479">Metal-binding</keyword>
<evidence type="ECO:0000256" key="1">
    <source>
        <dbReference type="ARBA" id="ARBA00010617"/>
    </source>
</evidence>
<keyword evidence="11" id="KW-1185">Reference proteome</keyword>
<dbReference type="PANTHER" id="PTHR47950">
    <property type="entry name" value="CYTOCHROME P450, FAMILY 76, SUBFAMILY C, POLYPEPTIDE 5-RELATED"/>
    <property type="match status" value="1"/>
</dbReference>
<evidence type="ECO:0008006" key="12">
    <source>
        <dbReference type="Google" id="ProtNLM"/>
    </source>
</evidence>
<dbReference type="InterPro" id="IPR017972">
    <property type="entry name" value="Cyt_P450_CS"/>
</dbReference>
<dbReference type="AlphaFoldDB" id="A0AAE1VDI8"/>
<dbReference type="Gene3D" id="1.10.630.10">
    <property type="entry name" value="Cytochrome P450"/>
    <property type="match status" value="1"/>
</dbReference>
<evidence type="ECO:0000256" key="2">
    <source>
        <dbReference type="ARBA" id="ARBA00022617"/>
    </source>
</evidence>
<evidence type="ECO:0000256" key="8">
    <source>
        <dbReference type="RuleBase" id="RU000461"/>
    </source>
</evidence>
<evidence type="ECO:0000256" key="7">
    <source>
        <dbReference type="PIRSR" id="PIRSR602401-1"/>
    </source>
</evidence>
<dbReference type="PRINTS" id="PR00463">
    <property type="entry name" value="EP450I"/>
</dbReference>
<name>A0AAE1VDI8_9SOLA</name>
<evidence type="ECO:0000313" key="10">
    <source>
        <dbReference type="EMBL" id="KAK4365798.1"/>
    </source>
</evidence>
<sequence>MELPILLILFISFFWFIIKPYVQSKSRNLPPGPTGLPIIGSLLKLGSKPNQSLADLAKIHGPLMTLKLGSLTTIVVSSADVAKEILHKHDETFSARIVPVAVAAQPNPEATLAWVNGDHLWKKKRRFLSTQMFTNQRLDLLQELRHQKAEQLVSHIKKQCETGSAVDIGRVAFATTLNLISNTIFSIDMVDPEFKTAHEFKELVWTIMEDAGVPNLSDYFPVLKWLDLQGVRRRIRPAYLRLHEIFEQLIEKRVKDRAAGMKRKGDFLDVLLDQCEDDESGFGTTIKPLMVDLFIAGSDTSAITTEWAMAELLRKPEELNKVRQEIIQQIGTERPVKESDIDNLPYLKAVVKEAMRLHPAVSLLLPHKAQNDIEVLGFNVPKDSQVFVNAWAIGRDPKSWVRPLEFLPERFIESSVDYKGRDFEFIPFGAGRRICPGMPLAIRMVNLILASIIQPFSWKLPDGMAPEKLDMEEQFGVSLRKATPLVAIPSLEENKERDNPSRKYEPLNGESQANKLRLRNEFDRVQRLKAIEEESIQCSSQRGSIEEKPISK</sequence>
<dbReference type="SUPFAM" id="SSF48264">
    <property type="entry name" value="Cytochrome P450"/>
    <property type="match status" value="1"/>
</dbReference>
<protein>
    <recommendedName>
        <fullName evidence="12">Cytochrome P450</fullName>
    </recommendedName>
</protein>
<feature type="compositionally biased region" description="Basic and acidic residues" evidence="9">
    <location>
        <begin position="492"/>
        <end position="505"/>
    </location>
</feature>
<comment type="similarity">
    <text evidence="1 8">Belongs to the cytochrome P450 family.</text>
</comment>
<dbReference type="CDD" id="cd11073">
    <property type="entry name" value="CYP76-like"/>
    <property type="match status" value="1"/>
</dbReference>
<dbReference type="Pfam" id="PF00067">
    <property type="entry name" value="p450"/>
    <property type="match status" value="1"/>
</dbReference>
<accession>A0AAE1VDI8</accession>
<evidence type="ECO:0000256" key="6">
    <source>
        <dbReference type="ARBA" id="ARBA00023033"/>
    </source>
</evidence>
<dbReference type="PROSITE" id="PS00086">
    <property type="entry name" value="CYTOCHROME_P450"/>
    <property type="match status" value="1"/>
</dbReference>
<evidence type="ECO:0000313" key="11">
    <source>
        <dbReference type="Proteomes" id="UP001291623"/>
    </source>
</evidence>